<dbReference type="Gene3D" id="1.25.40.10">
    <property type="entry name" value="Tetratricopeptide repeat domain"/>
    <property type="match status" value="2"/>
</dbReference>
<proteinExistence type="predicted"/>
<dbReference type="EMBL" id="JACHIA010000001">
    <property type="protein sequence ID" value="MBB6068964.1"/>
    <property type="molecule type" value="Genomic_DNA"/>
</dbReference>
<accession>A0A841GUU2</accession>
<dbReference type="AlphaFoldDB" id="A0A841GUU2"/>
<dbReference type="SMART" id="SM00028">
    <property type="entry name" value="TPR"/>
    <property type="match status" value="7"/>
</dbReference>
<dbReference type="Proteomes" id="UP000582837">
    <property type="component" value="Unassembled WGS sequence"/>
</dbReference>
<dbReference type="SUPFAM" id="SSF48452">
    <property type="entry name" value="TPR-like"/>
    <property type="match status" value="2"/>
</dbReference>
<dbReference type="InterPro" id="IPR019734">
    <property type="entry name" value="TPR_rpt"/>
</dbReference>
<organism evidence="1 2">
    <name type="scientific">Longimicrobium terrae</name>
    <dbReference type="NCBI Taxonomy" id="1639882"/>
    <lineage>
        <taxon>Bacteria</taxon>
        <taxon>Pseudomonadati</taxon>
        <taxon>Gemmatimonadota</taxon>
        <taxon>Longimicrobiia</taxon>
        <taxon>Longimicrobiales</taxon>
        <taxon>Longimicrobiaceae</taxon>
        <taxon>Longimicrobium</taxon>
    </lineage>
</organism>
<dbReference type="RefSeq" id="WP_170031544.1">
    <property type="nucleotide sequence ID" value="NZ_JABDTL010000001.1"/>
</dbReference>
<evidence type="ECO:0000313" key="2">
    <source>
        <dbReference type="Proteomes" id="UP000582837"/>
    </source>
</evidence>
<reference evidence="1 2" key="1">
    <citation type="submission" date="2020-08" db="EMBL/GenBank/DDBJ databases">
        <title>Genomic Encyclopedia of Type Strains, Phase IV (KMG-IV): sequencing the most valuable type-strain genomes for metagenomic binning, comparative biology and taxonomic classification.</title>
        <authorList>
            <person name="Goeker M."/>
        </authorList>
    </citation>
    <scope>NUCLEOTIDE SEQUENCE [LARGE SCALE GENOMIC DNA]</scope>
    <source>
        <strain evidence="1 2">DSM 29007</strain>
    </source>
</reference>
<dbReference type="Pfam" id="PF13374">
    <property type="entry name" value="TPR_10"/>
    <property type="match status" value="1"/>
</dbReference>
<evidence type="ECO:0000313" key="1">
    <source>
        <dbReference type="EMBL" id="MBB6068964.1"/>
    </source>
</evidence>
<protein>
    <submittedName>
        <fullName evidence="1">Tetratricopeptide (TPR) repeat protein</fullName>
    </submittedName>
</protein>
<gene>
    <name evidence="1" type="ORF">HNQ61_000575</name>
</gene>
<dbReference type="Pfam" id="PF13424">
    <property type="entry name" value="TPR_12"/>
    <property type="match status" value="2"/>
</dbReference>
<dbReference type="PANTHER" id="PTHR10098">
    <property type="entry name" value="RAPSYN-RELATED"/>
    <property type="match status" value="1"/>
</dbReference>
<comment type="caution">
    <text evidence="1">The sequence shown here is derived from an EMBL/GenBank/DDBJ whole genome shotgun (WGS) entry which is preliminary data.</text>
</comment>
<sequence>MDRSDATVAELLALVPEMDEFETFRLRVIGAAVPDPGRAWDSSSSYATVDKRLVSPDDVERSIREAEESLRQYVSTLYDGLRPVFRAFYEGRRDEAAQRLVSLGEQMEAMGRLKGARQCYRAALTLTLPLQDKAAQILALRRIARASLALGDFTDAAQHYERTAQLARDAGDLRGEVVARTGLANVLVWQGGWAEAEGRYRDALALAERGGTQLAQEVVPLLYNLGMLATRLERPDEAEEWLGRALERALEDGSAVDVASCWINLAQLRERQGRFADAYQAYDRARALPVPPAFLSAIASDLAELCIRDGHVSRAQEWGRVAEEHAIASGSVYILGRMYQGRGNIARAQGDEDGFTFFEKALEIARDKGYPVLEAETLADYADLRRQSGGAEEAVAYLERARELFAELGAMQDVARMDRALGEARAELPAAAD</sequence>
<dbReference type="Pfam" id="PF13176">
    <property type="entry name" value="TPR_7"/>
    <property type="match status" value="1"/>
</dbReference>
<dbReference type="PANTHER" id="PTHR10098:SF108">
    <property type="entry name" value="TETRATRICOPEPTIDE REPEAT PROTEIN 28"/>
    <property type="match status" value="1"/>
</dbReference>
<dbReference type="InterPro" id="IPR011990">
    <property type="entry name" value="TPR-like_helical_dom_sf"/>
</dbReference>
<keyword evidence="2" id="KW-1185">Reference proteome</keyword>
<name>A0A841GUU2_9BACT</name>